<feature type="non-terminal residue" evidence="8">
    <location>
        <position position="230"/>
    </location>
</feature>
<dbReference type="SUPFAM" id="SSF51735">
    <property type="entry name" value="NAD(P)-binding Rossmann-fold domains"/>
    <property type="match status" value="1"/>
</dbReference>
<evidence type="ECO:0000313" key="8">
    <source>
        <dbReference type="EMBL" id="GKT21091.1"/>
    </source>
</evidence>
<dbReference type="PANTHER" id="PTHR22604">
    <property type="entry name" value="OXIDOREDUCTASES"/>
    <property type="match status" value="1"/>
</dbReference>
<gene>
    <name evidence="8" type="ORF">ADUPG1_011820</name>
</gene>
<keyword evidence="2" id="KW-0560">Oxidoreductase</keyword>
<name>A0ABQ5K253_9EUKA</name>
<comment type="caution">
    <text evidence="8">The sequence shown here is derived from an EMBL/GenBank/DDBJ whole genome shotgun (WGS) entry which is preliminary data.</text>
</comment>
<evidence type="ECO:0000256" key="5">
    <source>
        <dbReference type="ARBA" id="ARBA00049233"/>
    </source>
</evidence>
<evidence type="ECO:0000256" key="1">
    <source>
        <dbReference type="ARBA" id="ARBA00010928"/>
    </source>
</evidence>
<dbReference type="EC" id="1.1.1.179" evidence="3"/>
<dbReference type="InterPro" id="IPR000683">
    <property type="entry name" value="Gfo/Idh/MocA-like_OxRdtase_N"/>
</dbReference>
<evidence type="ECO:0000256" key="2">
    <source>
        <dbReference type="ARBA" id="ARBA00023002"/>
    </source>
</evidence>
<dbReference type="InterPro" id="IPR050984">
    <property type="entry name" value="Gfo/Idh/MocA_domain"/>
</dbReference>
<evidence type="ECO:0000259" key="7">
    <source>
        <dbReference type="Pfam" id="PF22725"/>
    </source>
</evidence>
<protein>
    <recommendedName>
        <fullName evidence="3">D-xylose 1-dehydrogenase (NADP(+), D-xylono-1,5-lactone-forming)</fullName>
        <ecNumber evidence="3">1.1.1.179</ecNumber>
    </recommendedName>
    <alternativeName>
        <fullName evidence="4">D-xylose-NADP dehydrogenase</fullName>
    </alternativeName>
</protein>
<feature type="domain" description="GFO/IDH/MocA-like oxidoreductase" evidence="7">
    <location>
        <begin position="46"/>
        <end position="163"/>
    </location>
</feature>
<dbReference type="SUPFAM" id="SSF55347">
    <property type="entry name" value="Glyceraldehyde-3-phosphate dehydrogenase-like, C-terminal domain"/>
    <property type="match status" value="1"/>
</dbReference>
<comment type="similarity">
    <text evidence="1">Belongs to the Gfo/Idh/MocA family.</text>
</comment>
<sequence>MKAGKHVLCEKPFAVNEKEVQSILDTAKKTGCFVMEALWTLYLPAVRKALDWVQSGAIGDVRLITADFGDELSTDPKGRIHNPELAGGALLDVGIYPVLLSNAVTGLVPYCINANALFTKTGVDETTTMSLKYGEDTTASLGASVAVKTKWNAVIYGNKGHIEIPEFFRAKEALLMAHDCEEFYMDTSEGLGYQHEAQAVTNLVAKGEKESRIVSHDFSLDLIRTLDRIR</sequence>
<evidence type="ECO:0000259" key="6">
    <source>
        <dbReference type="Pfam" id="PF01408"/>
    </source>
</evidence>
<dbReference type="Gene3D" id="3.40.50.720">
    <property type="entry name" value="NAD(P)-binding Rossmann-like Domain"/>
    <property type="match status" value="1"/>
</dbReference>
<evidence type="ECO:0000313" key="9">
    <source>
        <dbReference type="Proteomes" id="UP001057375"/>
    </source>
</evidence>
<dbReference type="Pfam" id="PF22725">
    <property type="entry name" value="GFO_IDH_MocA_C3"/>
    <property type="match status" value="1"/>
</dbReference>
<dbReference type="InterPro" id="IPR036291">
    <property type="entry name" value="NAD(P)-bd_dom_sf"/>
</dbReference>
<feature type="domain" description="Gfo/Idh/MocA-like oxidoreductase N-terminal" evidence="6">
    <location>
        <begin position="1"/>
        <end position="36"/>
    </location>
</feature>
<evidence type="ECO:0000256" key="4">
    <source>
        <dbReference type="ARBA" id="ARBA00042988"/>
    </source>
</evidence>
<keyword evidence="9" id="KW-1185">Reference proteome</keyword>
<organism evidence="8 9">
    <name type="scientific">Aduncisulcus paluster</name>
    <dbReference type="NCBI Taxonomy" id="2918883"/>
    <lineage>
        <taxon>Eukaryota</taxon>
        <taxon>Metamonada</taxon>
        <taxon>Carpediemonas-like organisms</taxon>
        <taxon>Aduncisulcus</taxon>
    </lineage>
</organism>
<dbReference type="InterPro" id="IPR055170">
    <property type="entry name" value="GFO_IDH_MocA-like_dom"/>
</dbReference>
<dbReference type="Proteomes" id="UP001057375">
    <property type="component" value="Unassembled WGS sequence"/>
</dbReference>
<reference evidence="8" key="1">
    <citation type="submission" date="2022-03" db="EMBL/GenBank/DDBJ databases">
        <title>Draft genome sequence of Aduncisulcus paluster, a free-living microaerophilic Fornicata.</title>
        <authorList>
            <person name="Yuyama I."/>
            <person name="Kume K."/>
            <person name="Tamura T."/>
            <person name="Inagaki Y."/>
            <person name="Hashimoto T."/>
        </authorList>
    </citation>
    <scope>NUCLEOTIDE SEQUENCE</scope>
    <source>
        <strain evidence="8">NY0171</strain>
    </source>
</reference>
<accession>A0ABQ5K253</accession>
<proteinExistence type="inferred from homology"/>
<dbReference type="Pfam" id="PF01408">
    <property type="entry name" value="GFO_IDH_MocA"/>
    <property type="match status" value="1"/>
</dbReference>
<dbReference type="EMBL" id="BQXS01012291">
    <property type="protein sequence ID" value="GKT21091.1"/>
    <property type="molecule type" value="Genomic_DNA"/>
</dbReference>
<evidence type="ECO:0000256" key="3">
    <source>
        <dbReference type="ARBA" id="ARBA00038984"/>
    </source>
</evidence>
<dbReference type="PANTHER" id="PTHR22604:SF105">
    <property type="entry name" value="TRANS-1,2-DIHYDROBENZENE-1,2-DIOL DEHYDROGENASE"/>
    <property type="match status" value="1"/>
</dbReference>
<dbReference type="Gene3D" id="3.30.360.10">
    <property type="entry name" value="Dihydrodipicolinate Reductase, domain 2"/>
    <property type="match status" value="1"/>
</dbReference>
<comment type="catalytic activity">
    <reaction evidence="5">
        <text>D-xylose + NADP(+) = D-xylono-1,5-lactone + NADPH + H(+)</text>
        <dbReference type="Rhea" id="RHEA:22000"/>
        <dbReference type="ChEBI" id="CHEBI:15378"/>
        <dbReference type="ChEBI" id="CHEBI:15867"/>
        <dbReference type="ChEBI" id="CHEBI:53455"/>
        <dbReference type="ChEBI" id="CHEBI:57783"/>
        <dbReference type="ChEBI" id="CHEBI:58349"/>
        <dbReference type="EC" id="1.1.1.179"/>
    </reaction>
</comment>